<comment type="similarity">
    <text evidence="1">Belongs to the GEM family.</text>
</comment>
<feature type="domain" description="GRAM" evidence="2">
    <location>
        <begin position="109"/>
        <end position="187"/>
    </location>
</feature>
<dbReference type="Proteomes" id="UP000030645">
    <property type="component" value="Unassembled WGS sequence"/>
</dbReference>
<dbReference type="AlphaFoldDB" id="W9RL97"/>
<dbReference type="OrthoDB" id="1736712at2759"/>
<organism evidence="3 4">
    <name type="scientific">Morus notabilis</name>
    <dbReference type="NCBI Taxonomy" id="981085"/>
    <lineage>
        <taxon>Eukaryota</taxon>
        <taxon>Viridiplantae</taxon>
        <taxon>Streptophyta</taxon>
        <taxon>Embryophyta</taxon>
        <taxon>Tracheophyta</taxon>
        <taxon>Spermatophyta</taxon>
        <taxon>Magnoliopsida</taxon>
        <taxon>eudicotyledons</taxon>
        <taxon>Gunneridae</taxon>
        <taxon>Pentapetalae</taxon>
        <taxon>rosids</taxon>
        <taxon>fabids</taxon>
        <taxon>Rosales</taxon>
        <taxon>Moraceae</taxon>
        <taxon>Moreae</taxon>
        <taxon>Morus</taxon>
    </lineage>
</organism>
<keyword evidence="4" id="KW-1185">Reference proteome</keyword>
<sequence length="229" mass="25672">MKTLLQGQVIGIPVSSTAYPHNKRSSRVLLTDTTTQFHTDHQISEDGSSALKRSRVDLVRNRINKLGKKAHSFAHGIKEHVRLGPKITETVKGKLSLGARILQVGGLEKIFKQIFGATEEEKLLKASQCYLSTTAGPMAGLLFISPEKIAFRSQKTIKFSSPKGEIIRASYKVVIPLSKIKRVNQSVNVKKPSEKYIEIVTVDNFDFWFMGFLNYNESYKYLKQAVSQA</sequence>
<dbReference type="InterPro" id="IPR011993">
    <property type="entry name" value="PH-like_dom_sf"/>
</dbReference>
<dbReference type="SMART" id="SM00568">
    <property type="entry name" value="GRAM"/>
    <property type="match status" value="1"/>
</dbReference>
<evidence type="ECO:0000259" key="2">
    <source>
        <dbReference type="SMART" id="SM00568"/>
    </source>
</evidence>
<dbReference type="KEGG" id="mnt:21405879"/>
<dbReference type="PANTHER" id="PTHR31969">
    <property type="entry name" value="GEM-LIKE PROTEIN 2"/>
    <property type="match status" value="1"/>
</dbReference>
<gene>
    <name evidence="3" type="ORF">L484_023102</name>
</gene>
<proteinExistence type="inferred from homology"/>
<dbReference type="eggNOG" id="ENOG502QUKI">
    <property type="taxonomic scope" value="Eukaryota"/>
</dbReference>
<dbReference type="InterPro" id="IPR037848">
    <property type="entry name" value="GEM-like"/>
</dbReference>
<dbReference type="Gene3D" id="2.30.29.30">
    <property type="entry name" value="Pleckstrin-homology domain (PH domain)/Phosphotyrosine-binding domain (PTB)"/>
    <property type="match status" value="1"/>
</dbReference>
<accession>W9RL97</accession>
<reference evidence="4" key="1">
    <citation type="submission" date="2013-01" db="EMBL/GenBank/DDBJ databases">
        <title>Draft Genome Sequence of a Mulberry Tree, Morus notabilis C.K. Schneid.</title>
        <authorList>
            <person name="He N."/>
            <person name="Zhao S."/>
        </authorList>
    </citation>
    <scope>NUCLEOTIDE SEQUENCE</scope>
</reference>
<evidence type="ECO:0000313" key="4">
    <source>
        <dbReference type="Proteomes" id="UP000030645"/>
    </source>
</evidence>
<name>W9RL97_9ROSA</name>
<evidence type="ECO:0000313" key="3">
    <source>
        <dbReference type="EMBL" id="EXB96382.1"/>
    </source>
</evidence>
<dbReference type="InterPro" id="IPR004182">
    <property type="entry name" value="GRAM"/>
</dbReference>
<dbReference type="STRING" id="981085.W9RL97"/>
<dbReference type="Pfam" id="PF02893">
    <property type="entry name" value="GRAM"/>
    <property type="match status" value="1"/>
</dbReference>
<protein>
    <recommendedName>
        <fullName evidence="2">GRAM domain-containing protein</fullName>
    </recommendedName>
</protein>
<evidence type="ECO:0000256" key="1">
    <source>
        <dbReference type="ARBA" id="ARBA00009414"/>
    </source>
</evidence>
<dbReference type="EMBL" id="KE345239">
    <property type="protein sequence ID" value="EXB96382.1"/>
    <property type="molecule type" value="Genomic_DNA"/>
</dbReference>